<dbReference type="Pfam" id="PF02823">
    <property type="entry name" value="ATP-synt_DE_N"/>
    <property type="match status" value="1"/>
</dbReference>
<dbReference type="EMBL" id="LCCU01000020">
    <property type="protein sequence ID" value="KKS36847.1"/>
    <property type="molecule type" value="Genomic_DNA"/>
</dbReference>
<evidence type="ECO:0000313" key="4">
    <source>
        <dbReference type="Proteomes" id="UP000033847"/>
    </source>
</evidence>
<evidence type="ECO:0000313" key="3">
    <source>
        <dbReference type="EMBL" id="KKS36847.1"/>
    </source>
</evidence>
<reference evidence="3 4" key="1">
    <citation type="journal article" date="2015" name="Nature">
        <title>rRNA introns, odd ribosomes, and small enigmatic genomes across a large radiation of phyla.</title>
        <authorList>
            <person name="Brown C.T."/>
            <person name="Hug L.A."/>
            <person name="Thomas B.C."/>
            <person name="Sharon I."/>
            <person name="Castelle C.J."/>
            <person name="Singh A."/>
            <person name="Wilkins M.J."/>
            <person name="Williams K.H."/>
            <person name="Banfield J.F."/>
        </authorList>
    </citation>
    <scope>NUCLEOTIDE SEQUENCE [LARGE SCALE GENOMIC DNA]</scope>
</reference>
<keyword evidence="1" id="KW-0139">CF(1)</keyword>
<proteinExistence type="predicted"/>
<feature type="domain" description="ATP synthase F1 complex delta/epsilon subunit N-terminal" evidence="2">
    <location>
        <begin position="11"/>
        <end position="84"/>
    </location>
</feature>
<accession>A0A0G0YJ85</accession>
<evidence type="ECO:0000259" key="2">
    <source>
        <dbReference type="Pfam" id="PF02823"/>
    </source>
</evidence>
<dbReference type="GO" id="GO:0015986">
    <property type="term" value="P:proton motive force-driven ATP synthesis"/>
    <property type="evidence" value="ECO:0007669"/>
    <property type="project" value="InterPro"/>
</dbReference>
<dbReference type="GO" id="GO:0045259">
    <property type="term" value="C:proton-transporting ATP synthase complex"/>
    <property type="evidence" value="ECO:0007669"/>
    <property type="project" value="UniProtKB-KW"/>
</dbReference>
<sequence length="86" mass="9737">MADQNILLLIVSIRTREKVLFEGTAETVTSFNLRGRFDVLPQHANFITLISKYVIIDTGKQTEQQFDIDKGILYAMSNKVSVYVGI</sequence>
<comment type="caution">
    <text evidence="3">The sequence shown here is derived from an EMBL/GenBank/DDBJ whole genome shotgun (WGS) entry which is preliminary data.</text>
</comment>
<organism evidence="3 4">
    <name type="scientific">candidate division WWE3 bacterium GW2011_GWF1_42_14</name>
    <dbReference type="NCBI Taxonomy" id="1619138"/>
    <lineage>
        <taxon>Bacteria</taxon>
        <taxon>Katanobacteria</taxon>
    </lineage>
</organism>
<dbReference type="InterPro" id="IPR036771">
    <property type="entry name" value="ATPsynth_dsu/esu_N"/>
</dbReference>
<keyword evidence="1" id="KW-0066">ATP synthesis</keyword>
<evidence type="ECO:0000256" key="1">
    <source>
        <dbReference type="ARBA" id="ARBA00023196"/>
    </source>
</evidence>
<gene>
    <name evidence="3" type="ORF">UV00_C0020G0008</name>
</gene>
<dbReference type="Gene3D" id="2.60.15.10">
    <property type="entry name" value="F0F1 ATP synthase delta/epsilon subunit, N-terminal"/>
    <property type="match status" value="1"/>
</dbReference>
<dbReference type="AlphaFoldDB" id="A0A0G0YJ85"/>
<protein>
    <submittedName>
        <fullName evidence="3">ATP synthase epsilon chain</fullName>
    </submittedName>
</protein>
<name>A0A0G0YJ85_UNCKA</name>
<dbReference type="InterPro" id="IPR020546">
    <property type="entry name" value="ATP_synth_F1_dsu/esu_N"/>
</dbReference>
<dbReference type="SUPFAM" id="SSF51344">
    <property type="entry name" value="Epsilon subunit of F1F0-ATP synthase N-terminal domain"/>
    <property type="match status" value="1"/>
</dbReference>
<dbReference type="Proteomes" id="UP000033847">
    <property type="component" value="Unassembled WGS sequence"/>
</dbReference>